<organism evidence="1 2">
    <name type="scientific">Chitinivorax tropicus</name>
    <dbReference type="NCBI Taxonomy" id="714531"/>
    <lineage>
        <taxon>Bacteria</taxon>
        <taxon>Pseudomonadati</taxon>
        <taxon>Pseudomonadota</taxon>
        <taxon>Betaproteobacteria</taxon>
        <taxon>Chitinivorax</taxon>
    </lineage>
</organism>
<name>A0A840MCF2_9PROT</name>
<sequence length="54" mass="6236">MNRHRDTACNWNPDKRPALSRIQSQGAGLLGDNSRHGTFETIQPFIDVRIWDDQ</sequence>
<keyword evidence="2" id="KW-1185">Reference proteome</keyword>
<proteinExistence type="predicted"/>
<comment type="caution">
    <text evidence="1">The sequence shown here is derived from an EMBL/GenBank/DDBJ whole genome shotgun (WGS) entry which is preliminary data.</text>
</comment>
<dbReference type="EMBL" id="JACHHY010000001">
    <property type="protein sequence ID" value="MBB5016994.1"/>
    <property type="molecule type" value="Genomic_DNA"/>
</dbReference>
<dbReference type="Proteomes" id="UP000575898">
    <property type="component" value="Unassembled WGS sequence"/>
</dbReference>
<evidence type="ECO:0000313" key="2">
    <source>
        <dbReference type="Proteomes" id="UP000575898"/>
    </source>
</evidence>
<evidence type="ECO:0000313" key="1">
    <source>
        <dbReference type="EMBL" id="MBB5016994.1"/>
    </source>
</evidence>
<protein>
    <submittedName>
        <fullName evidence="1">Uncharacterized protein</fullName>
    </submittedName>
</protein>
<dbReference type="AlphaFoldDB" id="A0A840MCF2"/>
<accession>A0A840MCF2</accession>
<reference evidence="1 2" key="1">
    <citation type="submission" date="2020-08" db="EMBL/GenBank/DDBJ databases">
        <title>Genomic Encyclopedia of Type Strains, Phase IV (KMG-IV): sequencing the most valuable type-strain genomes for metagenomic binning, comparative biology and taxonomic classification.</title>
        <authorList>
            <person name="Goeker M."/>
        </authorList>
    </citation>
    <scope>NUCLEOTIDE SEQUENCE [LARGE SCALE GENOMIC DNA]</scope>
    <source>
        <strain evidence="1 2">DSM 27165</strain>
    </source>
</reference>
<gene>
    <name evidence="1" type="ORF">HNQ59_000256</name>
</gene>